<dbReference type="AlphaFoldDB" id="A0A5N7CJ71"/>
<dbReference type="CDD" id="cd07379">
    <property type="entry name" value="MPP_239FB"/>
    <property type="match status" value="1"/>
</dbReference>
<name>A0A5N7CJ71_PETAA</name>
<reference evidence="2" key="1">
    <citation type="submission" date="2019-04" db="EMBL/GenBank/DDBJ databases">
        <title>Friends and foes A comparative genomics studyof 23 Aspergillus species from section Flavi.</title>
        <authorList>
            <consortium name="DOE Joint Genome Institute"/>
            <person name="Kjaerbolling I."/>
            <person name="Vesth T."/>
            <person name="Frisvad J.C."/>
            <person name="Nybo J.L."/>
            <person name="Theobald S."/>
            <person name="Kildgaard S."/>
            <person name="Isbrandt T."/>
            <person name="Kuo A."/>
            <person name="Sato A."/>
            <person name="Lyhne E.K."/>
            <person name="Kogle M.E."/>
            <person name="Wiebenga A."/>
            <person name="Kun R.S."/>
            <person name="Lubbers R.J."/>
            <person name="Makela M.R."/>
            <person name="Barry K."/>
            <person name="Chovatia M."/>
            <person name="Clum A."/>
            <person name="Daum C."/>
            <person name="Haridas S."/>
            <person name="He G."/>
            <person name="LaButti K."/>
            <person name="Lipzen A."/>
            <person name="Mondo S."/>
            <person name="Riley R."/>
            <person name="Salamov A."/>
            <person name="Simmons B.A."/>
            <person name="Magnuson J.K."/>
            <person name="Henrissat B."/>
            <person name="Mortensen U.H."/>
            <person name="Larsen T.O."/>
            <person name="Devries R.P."/>
            <person name="Grigoriev I.V."/>
            <person name="Machida M."/>
            <person name="Baker S.E."/>
            <person name="Andersen M.R."/>
        </authorList>
    </citation>
    <scope>NUCLEOTIDE SEQUENCE [LARGE SCALE GENOMIC DNA]</scope>
    <source>
        <strain evidence="2">IBT 14317</strain>
    </source>
</reference>
<dbReference type="Gene3D" id="3.60.21.10">
    <property type="match status" value="1"/>
</dbReference>
<protein>
    <submittedName>
        <fullName evidence="2">Metallo-dependent phosphatase-like protein</fullName>
    </submittedName>
</protein>
<dbReference type="InterPro" id="IPR004843">
    <property type="entry name" value="Calcineurin-like_PHP"/>
</dbReference>
<evidence type="ECO:0000259" key="1">
    <source>
        <dbReference type="Pfam" id="PF00149"/>
    </source>
</evidence>
<sequence length="310" mass="35290">MSLFQKKGNGLDALLCRPRPSAWQQFLKHPCIFLARKLYTWQPIIPAQPVKDPISIVCISDTHNCQPTLPDGDILIHAGDLTQSGSFEELQVTVNWLHAQPHRTKIVIAGNHDLLLDINFRRIERQTSTHTSTEGYKDLDWGDIVYLQNTETTITCDNGRRLRVYGSPYSPRHGNWAFQYLRSEDIWSGSVPANVDILVTHAPPRAHLDLLNLGCVHLLRELWRVRPRLHVFGHVHEGAGTEWLHFDSFQSAYERTVVSGGGTWNLIRILKEFVQTFFRPTAEAKCALVNPSIVGGFRDSEYQNPIKITI</sequence>
<dbReference type="PANTHER" id="PTHR12905">
    <property type="entry name" value="METALLOPHOSPHOESTERASE"/>
    <property type="match status" value="1"/>
</dbReference>
<dbReference type="SUPFAM" id="SSF56300">
    <property type="entry name" value="Metallo-dependent phosphatases"/>
    <property type="match status" value="1"/>
</dbReference>
<dbReference type="InterPro" id="IPR029052">
    <property type="entry name" value="Metallo-depent_PP-like"/>
</dbReference>
<dbReference type="GO" id="GO:0016787">
    <property type="term" value="F:hydrolase activity"/>
    <property type="evidence" value="ECO:0007669"/>
    <property type="project" value="InterPro"/>
</dbReference>
<evidence type="ECO:0000313" key="2">
    <source>
        <dbReference type="EMBL" id="KAE8394252.1"/>
    </source>
</evidence>
<organism evidence="2">
    <name type="scientific">Petromyces alliaceus</name>
    <name type="common">Aspergillus alliaceus</name>
    <dbReference type="NCBI Taxonomy" id="209559"/>
    <lineage>
        <taxon>Eukaryota</taxon>
        <taxon>Fungi</taxon>
        <taxon>Dikarya</taxon>
        <taxon>Ascomycota</taxon>
        <taxon>Pezizomycotina</taxon>
        <taxon>Eurotiomycetes</taxon>
        <taxon>Eurotiomycetidae</taxon>
        <taxon>Eurotiales</taxon>
        <taxon>Aspergillaceae</taxon>
        <taxon>Aspergillus</taxon>
        <taxon>Aspergillus subgen. Circumdati</taxon>
    </lineage>
</organism>
<dbReference type="EMBL" id="ML735224">
    <property type="protein sequence ID" value="KAE8394252.1"/>
    <property type="molecule type" value="Genomic_DNA"/>
</dbReference>
<dbReference type="InterPro" id="IPR051693">
    <property type="entry name" value="UPF0046_metallophosphoest"/>
</dbReference>
<dbReference type="Pfam" id="PF00149">
    <property type="entry name" value="Metallophos"/>
    <property type="match status" value="1"/>
</dbReference>
<gene>
    <name evidence="2" type="ORF">BDV23DRAFT_179741</name>
</gene>
<dbReference type="PANTHER" id="PTHR12905:SF18">
    <property type="entry name" value="ESTER HYDROLASE, PUTATIVE (AFU_ORTHOLOGUE AFUA_4G03130)-RELATED"/>
    <property type="match status" value="1"/>
</dbReference>
<accession>A0A5N7CJ71</accession>
<proteinExistence type="predicted"/>
<dbReference type="OrthoDB" id="630188at2759"/>
<dbReference type="Proteomes" id="UP000326877">
    <property type="component" value="Unassembled WGS sequence"/>
</dbReference>
<feature type="domain" description="Calcineurin-like phosphoesterase" evidence="1">
    <location>
        <begin position="56"/>
        <end position="237"/>
    </location>
</feature>